<gene>
    <name evidence="1" type="ORF">L6164_002535</name>
</gene>
<organism evidence="1 2">
    <name type="scientific">Bauhinia variegata</name>
    <name type="common">Purple orchid tree</name>
    <name type="synonym">Phanera variegata</name>
    <dbReference type="NCBI Taxonomy" id="167791"/>
    <lineage>
        <taxon>Eukaryota</taxon>
        <taxon>Viridiplantae</taxon>
        <taxon>Streptophyta</taxon>
        <taxon>Embryophyta</taxon>
        <taxon>Tracheophyta</taxon>
        <taxon>Spermatophyta</taxon>
        <taxon>Magnoliopsida</taxon>
        <taxon>eudicotyledons</taxon>
        <taxon>Gunneridae</taxon>
        <taxon>Pentapetalae</taxon>
        <taxon>rosids</taxon>
        <taxon>fabids</taxon>
        <taxon>Fabales</taxon>
        <taxon>Fabaceae</taxon>
        <taxon>Cercidoideae</taxon>
        <taxon>Cercideae</taxon>
        <taxon>Bauhiniinae</taxon>
        <taxon>Bauhinia</taxon>
    </lineage>
</organism>
<comment type="caution">
    <text evidence="1">The sequence shown here is derived from an EMBL/GenBank/DDBJ whole genome shotgun (WGS) entry which is preliminary data.</text>
</comment>
<dbReference type="Proteomes" id="UP000828941">
    <property type="component" value="Chromosome 2"/>
</dbReference>
<accession>A0ACB9PYN6</accession>
<sequence>MDCQTQLQPVELDQKQCSEFGSFSVSENDESDDDDESYIEIVLDHGNGRSVSIEDGNGEDEDEEYELRISISSTIPIPLVEDQQNVHFHNHNHSTEMKMEPMILAEADSPPSAMPIPLHPTHQHQHQRRRLKFPSVSHLFTTVSIFNLWEKRQPDHHSHSQTATQIPKAIHDDTYNDAKTRKEPSTTTANGRGSMNVMMKLLIKFPTSKIRKLLASLLKPNTKSSEKTKTIIQCYCYDKRRMVKNPSPHGHGTARSSRSSSKVLEIDLGAIRGLFSAVGLPSISKRTSWSTSSSCGPSPLHQAYAYAYTYPDDSIQSAVAYCKTSLRQTCQSDFSF</sequence>
<protein>
    <submittedName>
        <fullName evidence="1">Uncharacterized protein</fullName>
    </submittedName>
</protein>
<keyword evidence="2" id="KW-1185">Reference proteome</keyword>
<evidence type="ECO:0000313" key="2">
    <source>
        <dbReference type="Proteomes" id="UP000828941"/>
    </source>
</evidence>
<reference evidence="1 2" key="1">
    <citation type="journal article" date="2022" name="DNA Res.">
        <title>Chromosomal-level genome assembly of the orchid tree Bauhinia variegata (Leguminosae; Cercidoideae) supports the allotetraploid origin hypothesis of Bauhinia.</title>
        <authorList>
            <person name="Zhong Y."/>
            <person name="Chen Y."/>
            <person name="Zheng D."/>
            <person name="Pang J."/>
            <person name="Liu Y."/>
            <person name="Luo S."/>
            <person name="Meng S."/>
            <person name="Qian L."/>
            <person name="Wei D."/>
            <person name="Dai S."/>
            <person name="Zhou R."/>
        </authorList>
    </citation>
    <scope>NUCLEOTIDE SEQUENCE [LARGE SCALE GENOMIC DNA]</scope>
    <source>
        <strain evidence="1">BV-YZ2020</strain>
    </source>
</reference>
<proteinExistence type="predicted"/>
<name>A0ACB9PYN6_BAUVA</name>
<evidence type="ECO:0000313" key="1">
    <source>
        <dbReference type="EMBL" id="KAI4353598.1"/>
    </source>
</evidence>
<dbReference type="EMBL" id="CM039427">
    <property type="protein sequence ID" value="KAI4353598.1"/>
    <property type="molecule type" value="Genomic_DNA"/>
</dbReference>